<keyword evidence="1" id="KW-0472">Membrane</keyword>
<name>A0A6N2VLD5_9BACE</name>
<dbReference type="InterPro" id="IPR049458">
    <property type="entry name" value="EpsG-like"/>
</dbReference>
<feature type="transmembrane region" description="Helical" evidence="1">
    <location>
        <begin position="74"/>
        <end position="94"/>
    </location>
</feature>
<feature type="transmembrane region" description="Helical" evidence="1">
    <location>
        <begin position="312"/>
        <end position="331"/>
    </location>
</feature>
<accession>A0A6N2VLD5</accession>
<evidence type="ECO:0008006" key="3">
    <source>
        <dbReference type="Google" id="ProtNLM"/>
    </source>
</evidence>
<feature type="transmembrane region" description="Helical" evidence="1">
    <location>
        <begin position="182"/>
        <end position="200"/>
    </location>
</feature>
<sequence length="370" mass="43658">MYYIYLQRKYAYTFLALFLGFVALLYAPTHDLFRHNLLYYDFAGESISGIVFRQDVLLYTLIAWFAKWNINFEIIRFLFVFFSYQMYFSLFYSIQRKNTSLNNKRISFLLFLLLLFSIRFFVICCGLRQGFATALTFFGAYKLLVENQKKGYVFLFLAPLTHLSLIIPVAGALIVKYVRLNFKLGIFIAIVSYVISMTFMDYFSSFLGGDIGKTIELYTSGYWGTSGEAEGQISLKGRIALYINQLQMLPFIYLMYKIKGKNSYFSFIVFCFILCSLTLPYFAIIDRMIMLFMNLSIFFFLQIFNGSRLHLLIGRIALILVATFFFISLYAERYTIYLSREYKLLAPVPYIMMNNYSEQWLWDNVKNWKK</sequence>
<evidence type="ECO:0000313" key="2">
    <source>
        <dbReference type="EMBL" id="VYT31124.1"/>
    </source>
</evidence>
<dbReference type="Pfam" id="PF14897">
    <property type="entry name" value="EpsG"/>
    <property type="match status" value="1"/>
</dbReference>
<protein>
    <recommendedName>
        <fullName evidence="3">EpsG family protein</fullName>
    </recommendedName>
</protein>
<reference evidence="2" key="1">
    <citation type="submission" date="2019-11" db="EMBL/GenBank/DDBJ databases">
        <authorList>
            <person name="Feng L."/>
        </authorList>
    </citation>
    <scope>NUCLEOTIDE SEQUENCE</scope>
    <source>
        <strain evidence="2">BfaecisLFYP10</strain>
    </source>
</reference>
<organism evidence="2">
    <name type="scientific">Bacteroides faecis</name>
    <dbReference type="NCBI Taxonomy" id="674529"/>
    <lineage>
        <taxon>Bacteria</taxon>
        <taxon>Pseudomonadati</taxon>
        <taxon>Bacteroidota</taxon>
        <taxon>Bacteroidia</taxon>
        <taxon>Bacteroidales</taxon>
        <taxon>Bacteroidaceae</taxon>
        <taxon>Bacteroides</taxon>
    </lineage>
</organism>
<keyword evidence="1" id="KW-1133">Transmembrane helix</keyword>
<feature type="transmembrane region" description="Helical" evidence="1">
    <location>
        <begin position="151"/>
        <end position="175"/>
    </location>
</feature>
<feature type="transmembrane region" description="Helical" evidence="1">
    <location>
        <begin position="12"/>
        <end position="29"/>
    </location>
</feature>
<proteinExistence type="predicted"/>
<dbReference type="EMBL" id="CACRSZ010000054">
    <property type="protein sequence ID" value="VYT31124.1"/>
    <property type="molecule type" value="Genomic_DNA"/>
</dbReference>
<feature type="transmembrane region" description="Helical" evidence="1">
    <location>
        <begin position="263"/>
        <end position="282"/>
    </location>
</feature>
<feature type="transmembrane region" description="Helical" evidence="1">
    <location>
        <begin position="106"/>
        <end position="131"/>
    </location>
</feature>
<dbReference type="AlphaFoldDB" id="A0A6N2VLD5"/>
<gene>
    <name evidence="2" type="ORF">BFLFYP10_02326</name>
</gene>
<keyword evidence="1" id="KW-0812">Transmembrane</keyword>
<evidence type="ECO:0000256" key="1">
    <source>
        <dbReference type="SAM" id="Phobius"/>
    </source>
</evidence>